<comment type="caution">
    <text evidence="5">The sequence shown here is derived from an EMBL/GenBank/DDBJ whole genome shotgun (WGS) entry which is preliminary data.</text>
</comment>
<feature type="domain" description="Glycoside hydrolase family 5" evidence="4">
    <location>
        <begin position="87"/>
        <end position="359"/>
    </location>
</feature>
<evidence type="ECO:0000313" key="6">
    <source>
        <dbReference type="Proteomes" id="UP000732378"/>
    </source>
</evidence>
<evidence type="ECO:0000313" key="5">
    <source>
        <dbReference type="EMBL" id="MBM7508875.1"/>
    </source>
</evidence>
<protein>
    <recommendedName>
        <fullName evidence="4">Glycoside hydrolase family 5 domain-containing protein</fullName>
    </recommendedName>
</protein>
<dbReference type="PANTHER" id="PTHR34142:SF1">
    <property type="entry name" value="GLYCOSIDE HYDROLASE FAMILY 5 DOMAIN-CONTAINING PROTEIN"/>
    <property type="match status" value="1"/>
</dbReference>
<evidence type="ECO:0000256" key="2">
    <source>
        <dbReference type="ARBA" id="ARBA00023295"/>
    </source>
</evidence>
<reference evidence="5 6" key="1">
    <citation type="submission" date="2021-01" db="EMBL/GenBank/DDBJ databases">
        <title>Sequencing the genomes of 1000 actinobacteria strains.</title>
        <authorList>
            <person name="Klenk H.-P."/>
        </authorList>
    </citation>
    <scope>NUCLEOTIDE SEQUENCE [LARGE SCALE GENOMIC DNA]</scope>
    <source>
        <strain evidence="5 6">DSM 18239</strain>
    </source>
</reference>
<proteinExistence type="inferred from homology"/>
<sequence length="388" mass="42113">MRRPPVRVLLVLGAALLLLVAAVSAVVVVRVLDREPASALSAAPRPVVEGNRLVDQRTGRPWVPRGVNWSSLEYACAQGWGFSSLEAGGTDPMATQARAIAAWGADTVRLPLNQDCWLGTRAAPVSDEYAERTPAGYRAHVGAFVEALNAEGLVVVLDLHSRKRIGTPEFGNLAMPDAESLAFWRSVAETHADNPSVMFDAFNEPYSRYDATDRLVFDLTWECWRDGGCAAPAEDDRTATTGRTTYAAQGMRAVVDAIRAAGAEQPVLLGGLDYANDLSRWSEFAPDDDQLVAAFHAYDFKECADRGCWDDVLAPLARTVPVLTSELGATDPLDGWVEGYLDWADQHDVGALFWVWADHAGDPMSLGRGLSGEPTAWGRLARSWMRAS</sequence>
<dbReference type="PANTHER" id="PTHR34142">
    <property type="entry name" value="ENDO-BETA-1,4-GLUCANASE A"/>
    <property type="match status" value="1"/>
</dbReference>
<keyword evidence="1 3" id="KW-0378">Hydrolase</keyword>
<dbReference type="RefSeq" id="WP_193668633.1">
    <property type="nucleotide sequence ID" value="NZ_JACDTV010000005.1"/>
</dbReference>
<evidence type="ECO:0000259" key="4">
    <source>
        <dbReference type="Pfam" id="PF00150"/>
    </source>
</evidence>
<dbReference type="Pfam" id="PF00150">
    <property type="entry name" value="Cellulase"/>
    <property type="match status" value="1"/>
</dbReference>
<dbReference type="InterPro" id="IPR017853">
    <property type="entry name" value="GH"/>
</dbReference>
<keyword evidence="6" id="KW-1185">Reference proteome</keyword>
<evidence type="ECO:0000256" key="3">
    <source>
        <dbReference type="RuleBase" id="RU361153"/>
    </source>
</evidence>
<name>A0ABS2MCK5_9ACTN</name>
<dbReference type="InterPro" id="IPR001547">
    <property type="entry name" value="Glyco_hydro_5"/>
</dbReference>
<comment type="similarity">
    <text evidence="3">Belongs to the glycosyl hydrolase 5 (cellulase A) family.</text>
</comment>
<dbReference type="SUPFAM" id="SSF51445">
    <property type="entry name" value="(Trans)glycosidases"/>
    <property type="match status" value="1"/>
</dbReference>
<dbReference type="EMBL" id="JAFBBZ010000001">
    <property type="protein sequence ID" value="MBM7508875.1"/>
    <property type="molecule type" value="Genomic_DNA"/>
</dbReference>
<organism evidence="5 6">
    <name type="scientific">Nocardioides salarius</name>
    <dbReference type="NCBI Taxonomy" id="374513"/>
    <lineage>
        <taxon>Bacteria</taxon>
        <taxon>Bacillati</taxon>
        <taxon>Actinomycetota</taxon>
        <taxon>Actinomycetes</taxon>
        <taxon>Propionibacteriales</taxon>
        <taxon>Nocardioidaceae</taxon>
        <taxon>Nocardioides</taxon>
    </lineage>
</organism>
<evidence type="ECO:0000256" key="1">
    <source>
        <dbReference type="ARBA" id="ARBA00022801"/>
    </source>
</evidence>
<dbReference type="Gene3D" id="3.20.20.80">
    <property type="entry name" value="Glycosidases"/>
    <property type="match status" value="1"/>
</dbReference>
<dbReference type="Proteomes" id="UP000732378">
    <property type="component" value="Unassembled WGS sequence"/>
</dbReference>
<accession>A0ABS2MCK5</accession>
<keyword evidence="2 3" id="KW-0326">Glycosidase</keyword>
<gene>
    <name evidence="5" type="ORF">JOE61_002689</name>
</gene>